<feature type="compositionally biased region" description="Low complexity" evidence="8">
    <location>
        <begin position="269"/>
        <end position="280"/>
    </location>
</feature>
<feature type="region of interest" description="Disordered" evidence="8">
    <location>
        <begin position="150"/>
        <end position="280"/>
    </location>
</feature>
<evidence type="ECO:0000313" key="9">
    <source>
        <dbReference type="EMBL" id="NDY42589.1"/>
    </source>
</evidence>
<feature type="coiled-coil region" evidence="7">
    <location>
        <begin position="29"/>
        <end position="63"/>
    </location>
</feature>
<evidence type="ECO:0000256" key="5">
    <source>
        <dbReference type="ARBA" id="ARBA00023054"/>
    </source>
</evidence>
<dbReference type="EMBL" id="JAAGRR010000068">
    <property type="protein sequence ID" value="NDY42589.1"/>
    <property type="molecule type" value="Genomic_DNA"/>
</dbReference>
<keyword evidence="10" id="KW-1185">Reference proteome</keyword>
<accession>A0A6N9TN70</accession>
<evidence type="ECO:0000256" key="8">
    <source>
        <dbReference type="SAM" id="MobiDB-lite"/>
    </source>
</evidence>
<dbReference type="NCBIfam" id="TIGR03544">
    <property type="entry name" value="DivI1A_domain"/>
    <property type="match status" value="1"/>
</dbReference>
<gene>
    <name evidence="9" type="ORF">G3N55_07000</name>
</gene>
<feature type="compositionally biased region" description="Basic and acidic residues" evidence="8">
    <location>
        <begin position="241"/>
        <end position="254"/>
    </location>
</feature>
<dbReference type="Pfam" id="PF05103">
    <property type="entry name" value="DivIVA"/>
    <property type="match status" value="1"/>
</dbReference>
<dbReference type="InterPro" id="IPR019933">
    <property type="entry name" value="DivIVA_domain"/>
</dbReference>
<keyword evidence="4" id="KW-0132">Cell division</keyword>
<dbReference type="PANTHER" id="PTHR35794:SF2">
    <property type="entry name" value="CELL DIVISION PROTEIN DIVIVA"/>
    <property type="match status" value="1"/>
</dbReference>
<evidence type="ECO:0000256" key="7">
    <source>
        <dbReference type="SAM" id="Coils"/>
    </source>
</evidence>
<comment type="subcellular location">
    <subcellularLocation>
        <location evidence="1">Cytoplasm</location>
    </subcellularLocation>
</comment>
<comment type="caution">
    <text evidence="9">The sequence shown here is derived from an EMBL/GenBank/DDBJ whole genome shotgun (WGS) entry which is preliminary data.</text>
</comment>
<dbReference type="InterPro" id="IPR007793">
    <property type="entry name" value="DivIVA_fam"/>
</dbReference>
<feature type="compositionally biased region" description="Low complexity" evidence="8">
    <location>
        <begin position="210"/>
        <end position="240"/>
    </location>
</feature>
<dbReference type="Gene3D" id="6.10.250.660">
    <property type="match status" value="1"/>
</dbReference>
<dbReference type="AlphaFoldDB" id="A0A6N9TN70"/>
<dbReference type="Proteomes" id="UP000469346">
    <property type="component" value="Unassembled WGS sequence"/>
</dbReference>
<keyword evidence="6" id="KW-0131">Cell cycle</keyword>
<evidence type="ECO:0000256" key="6">
    <source>
        <dbReference type="ARBA" id="ARBA00023306"/>
    </source>
</evidence>
<dbReference type="GO" id="GO:0005737">
    <property type="term" value="C:cytoplasm"/>
    <property type="evidence" value="ECO:0007669"/>
    <property type="project" value="UniProtKB-SubCell"/>
</dbReference>
<evidence type="ECO:0000256" key="1">
    <source>
        <dbReference type="ARBA" id="ARBA00004496"/>
    </source>
</evidence>
<evidence type="ECO:0000256" key="2">
    <source>
        <dbReference type="ARBA" id="ARBA00009008"/>
    </source>
</evidence>
<dbReference type="GO" id="GO:0051301">
    <property type="term" value="P:cell division"/>
    <property type="evidence" value="ECO:0007669"/>
    <property type="project" value="UniProtKB-KW"/>
</dbReference>
<sequence>MSLTPSDILQRRFPKRFRGYDPAEVDAFLEEVARALTDAVREQNALKDRVAAYKAQLVALRKQERELRGALTSAHRLAEDMKAQAERDAELTLERARLDADRVVEERRRELFQIEEEIRGLRRLRREALLRIRGELEHYLALLEQGETLEGPAETPEADEARVPDVAPDAPPPEFFDLGASLGTGSAGAEDVGTDRTEALDFGLEPEAPEAPAEAAGEAVFLETSPAEAAAGTGEPAADAGKAEKDAGEPRGGDTPEAMAGTEPEDVADPAAAARAAASS</sequence>
<comment type="similarity">
    <text evidence="2">Belongs to the DivIVA family.</text>
</comment>
<dbReference type="PANTHER" id="PTHR35794">
    <property type="entry name" value="CELL DIVISION PROTEIN DIVIVA"/>
    <property type="match status" value="1"/>
</dbReference>
<reference evidence="9 10" key="1">
    <citation type="submission" date="2020-02" db="EMBL/GenBank/DDBJ databases">
        <title>Comparative genomics of sulfur disproportionating microorganisms.</title>
        <authorList>
            <person name="Ward L.M."/>
            <person name="Bertran E."/>
            <person name="Johnston D.T."/>
        </authorList>
    </citation>
    <scope>NUCLEOTIDE SEQUENCE [LARGE SCALE GENOMIC DNA]</scope>
    <source>
        <strain evidence="9 10">DSM 100025</strain>
    </source>
</reference>
<proteinExistence type="inferred from homology"/>
<evidence type="ECO:0000256" key="4">
    <source>
        <dbReference type="ARBA" id="ARBA00022618"/>
    </source>
</evidence>
<keyword evidence="3" id="KW-0963">Cytoplasm</keyword>
<organism evidence="9 10">
    <name type="scientific">Dissulfurirhabdus thermomarina</name>
    <dbReference type="NCBI Taxonomy" id="1765737"/>
    <lineage>
        <taxon>Bacteria</taxon>
        <taxon>Deltaproteobacteria</taxon>
        <taxon>Dissulfurirhabdaceae</taxon>
        <taxon>Dissulfurirhabdus</taxon>
    </lineage>
</organism>
<feature type="compositionally biased region" description="Low complexity" evidence="8">
    <location>
        <begin position="175"/>
        <end position="189"/>
    </location>
</feature>
<protein>
    <submittedName>
        <fullName evidence="9">DivIVA domain-containing protein</fullName>
    </submittedName>
</protein>
<name>A0A6N9TN70_DISTH</name>
<keyword evidence="5 7" id="KW-0175">Coiled coil</keyword>
<evidence type="ECO:0000256" key="3">
    <source>
        <dbReference type="ARBA" id="ARBA00022490"/>
    </source>
</evidence>
<dbReference type="RefSeq" id="WP_163298727.1">
    <property type="nucleotide sequence ID" value="NZ_JAAGRR010000068.1"/>
</dbReference>
<evidence type="ECO:0000313" key="10">
    <source>
        <dbReference type="Proteomes" id="UP000469346"/>
    </source>
</evidence>